<comment type="caution">
    <text evidence="2">The sequence shown here is derived from an EMBL/GenBank/DDBJ whole genome shotgun (WGS) entry which is preliminary data.</text>
</comment>
<feature type="compositionally biased region" description="Polar residues" evidence="1">
    <location>
        <begin position="136"/>
        <end position="153"/>
    </location>
</feature>
<organism evidence="2 3">
    <name type="scientific">Listeria monocytogenes</name>
    <dbReference type="NCBI Taxonomy" id="1639"/>
    <lineage>
        <taxon>Bacteria</taxon>
        <taxon>Bacillati</taxon>
        <taxon>Bacillota</taxon>
        <taxon>Bacilli</taxon>
        <taxon>Bacillales</taxon>
        <taxon>Listeriaceae</taxon>
        <taxon>Listeria</taxon>
    </lineage>
</organism>
<dbReference type="GeneID" id="61189115"/>
<dbReference type="EMBL" id="AAAIXK010000005">
    <property type="protein sequence ID" value="EAC5550786.1"/>
    <property type="molecule type" value="Genomic_DNA"/>
</dbReference>
<feature type="region of interest" description="Disordered" evidence="1">
    <location>
        <begin position="136"/>
        <end position="171"/>
    </location>
</feature>
<dbReference type="NCBIfam" id="TIGR01603">
    <property type="entry name" value="maj_tail_phi13"/>
    <property type="match status" value="1"/>
</dbReference>
<dbReference type="Proteomes" id="UP000365297">
    <property type="component" value="Unassembled WGS sequence"/>
</dbReference>
<accession>A0A9P1WUU5</accession>
<dbReference type="AlphaFoldDB" id="A0A9P1WUU5"/>
<protein>
    <submittedName>
        <fullName evidence="2">Phage tail protein</fullName>
    </submittedName>
</protein>
<dbReference type="RefSeq" id="WP_011702042.1">
    <property type="nucleotide sequence ID" value="NZ_FFFY01000001.1"/>
</dbReference>
<sequence>MPETQENKVLFGLENVHYATYTEADGKITYAKPKPLPGGVEISVEPQGDMIKFYADNIVYYQAPNNQGYEGTLTIANITEEFAIDCIGEELDSVDGVLTEKSNAKPKPFALLFEFDGDVKAVRQVLYNCTASRPTVASATKTDSTEPNSNELTFSAGPRSTDKAVKSKTSTGVTDTVYNNWYKAVYEKTPAGA</sequence>
<reference evidence="2 3" key="1">
    <citation type="submission" date="2018-06" db="EMBL/GenBank/DDBJ databases">
        <authorList>
            <consortium name="GenomeTrakr: Next Generation Sequencing Network for Food Pathogen Tracability"/>
        </authorList>
    </citation>
    <scope>NUCLEOTIDE SEQUENCE [LARGE SCALE GENOMIC DNA]</scope>
    <source>
        <strain evidence="2 3">FDA00007096</strain>
    </source>
</reference>
<name>A0A9P1WUU5_LISMN</name>
<evidence type="ECO:0000256" key="1">
    <source>
        <dbReference type="SAM" id="MobiDB-lite"/>
    </source>
</evidence>
<evidence type="ECO:0000313" key="3">
    <source>
        <dbReference type="Proteomes" id="UP000365297"/>
    </source>
</evidence>
<proteinExistence type="predicted"/>
<evidence type="ECO:0000313" key="2">
    <source>
        <dbReference type="EMBL" id="EAC5550786.1"/>
    </source>
</evidence>
<dbReference type="InterPro" id="IPR006490">
    <property type="entry name" value="Maj_tail_phi13"/>
</dbReference>
<gene>
    <name evidence="2" type="ORF">ARY78_10125</name>
</gene>